<dbReference type="Proteomes" id="UP001628091">
    <property type="component" value="Unassembled WGS sequence"/>
</dbReference>
<protein>
    <recommendedName>
        <fullName evidence="4">DUF4212 domain-containing protein</fullName>
    </recommendedName>
</protein>
<name>A0ABQ0GYM4_9HYPH</name>
<evidence type="ECO:0008006" key="4">
    <source>
        <dbReference type="Google" id="ProtNLM"/>
    </source>
</evidence>
<proteinExistence type="predicted"/>
<gene>
    <name evidence="2" type="ORF">PPNSA23_17140</name>
</gene>
<accession>A0ABQ0GYM4</accession>
<keyword evidence="1" id="KW-0472">Membrane</keyword>
<evidence type="ECO:0000256" key="1">
    <source>
        <dbReference type="SAM" id="Phobius"/>
    </source>
</evidence>
<feature type="transmembrane region" description="Helical" evidence="1">
    <location>
        <begin position="45"/>
        <end position="72"/>
    </location>
</feature>
<keyword evidence="1" id="KW-0812">Transmembrane</keyword>
<dbReference type="EMBL" id="BAAFZP010000001">
    <property type="protein sequence ID" value="GAB1581771.1"/>
    <property type="molecule type" value="Genomic_DNA"/>
</dbReference>
<reference evidence="2 3" key="1">
    <citation type="submission" date="2024-10" db="EMBL/GenBank/DDBJ databases">
        <title>Isolation, draft genome sequencing and identification of Phyllobacterium sp. NSA23, isolated from leaf soil.</title>
        <authorList>
            <person name="Akita H."/>
        </authorList>
    </citation>
    <scope>NUCLEOTIDE SEQUENCE [LARGE SCALE GENOMIC DNA]</scope>
    <source>
        <strain evidence="2 3">NSA23</strain>
    </source>
</reference>
<sequence>MGKWRTAFNRASWIFVLLTLAGEAGLVIGISLESIGQQGEIHEPWFLIGPAAWSLVVGIQGMIITKIIIALLDYRIRSSARQPDKGA</sequence>
<evidence type="ECO:0000313" key="3">
    <source>
        <dbReference type="Proteomes" id="UP001628091"/>
    </source>
</evidence>
<organism evidence="2 3">
    <name type="scientific">Phyllobacterium phragmitis</name>
    <dbReference type="NCBI Taxonomy" id="2670329"/>
    <lineage>
        <taxon>Bacteria</taxon>
        <taxon>Pseudomonadati</taxon>
        <taxon>Pseudomonadota</taxon>
        <taxon>Alphaproteobacteria</taxon>
        <taxon>Hyphomicrobiales</taxon>
        <taxon>Phyllobacteriaceae</taxon>
        <taxon>Phyllobacterium</taxon>
    </lineage>
</organism>
<evidence type="ECO:0000313" key="2">
    <source>
        <dbReference type="EMBL" id="GAB1581771.1"/>
    </source>
</evidence>
<comment type="caution">
    <text evidence="2">The sequence shown here is derived from an EMBL/GenBank/DDBJ whole genome shotgun (WGS) entry which is preliminary data.</text>
</comment>
<keyword evidence="3" id="KW-1185">Reference proteome</keyword>
<keyword evidence="1" id="KW-1133">Transmembrane helix</keyword>